<dbReference type="eggNOG" id="KOG1590">
    <property type="taxonomic scope" value="Eukaryota"/>
</dbReference>
<dbReference type="OrthoDB" id="1697690at2759"/>
<comment type="similarity">
    <text evidence="2 9">Belongs to the mitochondrial pyruvate carrier (MPC) (TC 2.A.105) family.</text>
</comment>
<accession>A0A0C4DTX0</accession>
<dbReference type="Pfam" id="PF03650">
    <property type="entry name" value="MPC"/>
    <property type="match status" value="1"/>
</dbReference>
<comment type="subcellular location">
    <subcellularLocation>
        <location evidence="1 9">Mitochondrion inner membrane</location>
        <topology evidence="1 9">Multi-pass membrane protein</topology>
    </subcellularLocation>
</comment>
<evidence type="ECO:0000256" key="1">
    <source>
        <dbReference type="ARBA" id="ARBA00004448"/>
    </source>
</evidence>
<keyword evidence="7 9" id="KW-0496">Mitochondrion</keyword>
<evidence type="ECO:0000313" key="10">
    <source>
        <dbReference type="EMBL" id="KLU84355.1"/>
    </source>
</evidence>
<evidence type="ECO:0000256" key="9">
    <source>
        <dbReference type="RuleBase" id="RU363100"/>
    </source>
</evidence>
<dbReference type="EnsemblFungi" id="MAPG_03399T0">
    <property type="protein sequence ID" value="MAPG_03399T0"/>
    <property type="gene ID" value="MAPG_03399"/>
</dbReference>
<dbReference type="InterPro" id="IPR005336">
    <property type="entry name" value="MPC"/>
</dbReference>
<sequence>MAAFVKTINARIRANPVTDYLCSTHFWGPASNFTIPLAAIADTRKSPELISGQMTAALFLYSSTFMRYAMAVQPKNYLMFAMHCVNWGAQTTQGCRYVQYHYMGGKHRDTTAGGVVQQQHAAEVEKGVV</sequence>
<evidence type="ECO:0000256" key="5">
    <source>
        <dbReference type="ARBA" id="ARBA00022792"/>
    </source>
</evidence>
<evidence type="ECO:0000256" key="7">
    <source>
        <dbReference type="ARBA" id="ARBA00023128"/>
    </source>
</evidence>
<dbReference type="STRING" id="644358.A0A0C4DTX0"/>
<reference evidence="10" key="3">
    <citation type="submission" date="2011-03" db="EMBL/GenBank/DDBJ databases">
        <title>Annotation of Magnaporthe poae ATCC 64411.</title>
        <authorList>
            <person name="Ma L.-J."/>
            <person name="Dead R."/>
            <person name="Young S.K."/>
            <person name="Zeng Q."/>
            <person name="Gargeya S."/>
            <person name="Fitzgerald M."/>
            <person name="Haas B."/>
            <person name="Abouelleil A."/>
            <person name="Alvarado L."/>
            <person name="Arachchi H.M."/>
            <person name="Berlin A."/>
            <person name="Brown A."/>
            <person name="Chapman S.B."/>
            <person name="Chen Z."/>
            <person name="Dunbar C."/>
            <person name="Freedman E."/>
            <person name="Gearin G."/>
            <person name="Gellesch M."/>
            <person name="Goldberg J."/>
            <person name="Griggs A."/>
            <person name="Gujja S."/>
            <person name="Heiman D."/>
            <person name="Howarth C."/>
            <person name="Larson L."/>
            <person name="Lui A."/>
            <person name="MacDonald P.J.P."/>
            <person name="Mehta T."/>
            <person name="Montmayeur A."/>
            <person name="Murphy C."/>
            <person name="Neiman D."/>
            <person name="Pearson M."/>
            <person name="Priest M."/>
            <person name="Roberts A."/>
            <person name="Saif S."/>
            <person name="Shea T."/>
            <person name="Shenoy N."/>
            <person name="Sisk P."/>
            <person name="Stolte C."/>
            <person name="Sykes S."/>
            <person name="Yandava C."/>
            <person name="Wortman J."/>
            <person name="Nusbaum C."/>
            <person name="Birren B."/>
        </authorList>
    </citation>
    <scope>NUCLEOTIDE SEQUENCE</scope>
    <source>
        <strain evidence="10">ATCC 64411</strain>
    </source>
</reference>
<evidence type="ECO:0000256" key="2">
    <source>
        <dbReference type="ARBA" id="ARBA00006416"/>
    </source>
</evidence>
<dbReference type="GO" id="GO:0005743">
    <property type="term" value="C:mitochondrial inner membrane"/>
    <property type="evidence" value="ECO:0007669"/>
    <property type="project" value="UniProtKB-SubCell"/>
</dbReference>
<keyword evidence="5 9" id="KW-0999">Mitochondrion inner membrane</keyword>
<comment type="function">
    <text evidence="9">Mediates the uptake of pyruvate into mitochondria.</text>
</comment>
<evidence type="ECO:0000256" key="6">
    <source>
        <dbReference type="ARBA" id="ARBA00022989"/>
    </source>
</evidence>
<dbReference type="PANTHER" id="PTHR14154">
    <property type="entry name" value="UPF0041 BRAIN PROTEIN 44-RELATED"/>
    <property type="match status" value="1"/>
</dbReference>
<keyword evidence="12" id="KW-1185">Reference proteome</keyword>
<keyword evidence="3 9" id="KW-0813">Transport</keyword>
<keyword evidence="8" id="KW-0472">Membrane</keyword>
<organism evidence="11 12">
    <name type="scientific">Magnaporthiopsis poae (strain ATCC 64411 / 73-15)</name>
    <name type="common">Kentucky bluegrass fungus</name>
    <name type="synonym">Magnaporthe poae</name>
    <dbReference type="NCBI Taxonomy" id="644358"/>
    <lineage>
        <taxon>Eukaryota</taxon>
        <taxon>Fungi</taxon>
        <taxon>Dikarya</taxon>
        <taxon>Ascomycota</taxon>
        <taxon>Pezizomycotina</taxon>
        <taxon>Sordariomycetes</taxon>
        <taxon>Sordariomycetidae</taxon>
        <taxon>Magnaporthales</taxon>
        <taxon>Magnaporthaceae</taxon>
        <taxon>Magnaporthiopsis</taxon>
    </lineage>
</organism>
<reference evidence="11" key="4">
    <citation type="journal article" date="2015" name="G3 (Bethesda)">
        <title>Genome sequences of three phytopathogenic species of the Magnaporthaceae family of fungi.</title>
        <authorList>
            <person name="Okagaki L.H."/>
            <person name="Nunes C.C."/>
            <person name="Sailsbery J."/>
            <person name="Clay B."/>
            <person name="Brown D."/>
            <person name="John T."/>
            <person name="Oh Y."/>
            <person name="Young N."/>
            <person name="Fitzgerald M."/>
            <person name="Haas B.J."/>
            <person name="Zeng Q."/>
            <person name="Young S."/>
            <person name="Adiconis X."/>
            <person name="Fan L."/>
            <person name="Levin J.Z."/>
            <person name="Mitchell T.K."/>
            <person name="Okubara P.A."/>
            <person name="Farman M.L."/>
            <person name="Kohn L.M."/>
            <person name="Birren B."/>
            <person name="Ma L.-J."/>
            <person name="Dean R.A."/>
        </authorList>
    </citation>
    <scope>NUCLEOTIDE SEQUENCE</scope>
    <source>
        <strain evidence="11">ATCC 64411 / 73-15</strain>
    </source>
</reference>
<dbReference type="EMBL" id="GL876967">
    <property type="protein sequence ID" value="KLU84355.1"/>
    <property type="molecule type" value="Genomic_DNA"/>
</dbReference>
<proteinExistence type="inferred from homology"/>
<dbReference type="AlphaFoldDB" id="A0A0C4DTX0"/>
<dbReference type="VEuPathDB" id="FungiDB:MAPG_03399"/>
<evidence type="ECO:0000256" key="3">
    <source>
        <dbReference type="ARBA" id="ARBA00022448"/>
    </source>
</evidence>
<gene>
    <name evidence="10" type="ORF">MAPG_03399</name>
</gene>
<dbReference type="EMBL" id="ADBL01000816">
    <property type="status" value="NOT_ANNOTATED_CDS"/>
    <property type="molecule type" value="Genomic_DNA"/>
</dbReference>
<name>A0A0C4DTX0_MAGP6</name>
<protein>
    <recommendedName>
        <fullName evidence="9">Mitochondrial pyruvate carrier</fullName>
    </recommendedName>
</protein>
<evidence type="ECO:0000256" key="4">
    <source>
        <dbReference type="ARBA" id="ARBA00022692"/>
    </source>
</evidence>
<reference evidence="12" key="1">
    <citation type="submission" date="2010-05" db="EMBL/GenBank/DDBJ databases">
        <title>The genome sequence of Magnaporthe poae strain ATCC 64411.</title>
        <authorList>
            <person name="Ma L.-J."/>
            <person name="Dead R."/>
            <person name="Young S."/>
            <person name="Zeng Q."/>
            <person name="Koehrsen M."/>
            <person name="Alvarado L."/>
            <person name="Berlin A."/>
            <person name="Chapman S.B."/>
            <person name="Chen Z."/>
            <person name="Freedman E."/>
            <person name="Gellesch M."/>
            <person name="Goldberg J."/>
            <person name="Griggs A."/>
            <person name="Gujja S."/>
            <person name="Heilman E.R."/>
            <person name="Heiman D."/>
            <person name="Hepburn T."/>
            <person name="Howarth C."/>
            <person name="Jen D."/>
            <person name="Larson L."/>
            <person name="Mehta T."/>
            <person name="Neiman D."/>
            <person name="Pearson M."/>
            <person name="Roberts A."/>
            <person name="Saif S."/>
            <person name="Shea T."/>
            <person name="Shenoy N."/>
            <person name="Sisk P."/>
            <person name="Stolte C."/>
            <person name="Sykes S."/>
            <person name="Walk T."/>
            <person name="White J."/>
            <person name="Yandava C."/>
            <person name="Haas B."/>
            <person name="Nusbaum C."/>
            <person name="Birren B."/>
        </authorList>
    </citation>
    <scope>NUCLEOTIDE SEQUENCE [LARGE SCALE GENOMIC DNA]</scope>
    <source>
        <strain evidence="12">ATCC 64411 / 73-15</strain>
    </source>
</reference>
<evidence type="ECO:0000256" key="8">
    <source>
        <dbReference type="ARBA" id="ARBA00023136"/>
    </source>
</evidence>
<dbReference type="GO" id="GO:0006850">
    <property type="term" value="P:pyruvate import into mitochondria"/>
    <property type="evidence" value="ECO:0007669"/>
    <property type="project" value="InterPro"/>
</dbReference>
<reference evidence="11" key="5">
    <citation type="submission" date="2015-06" db="UniProtKB">
        <authorList>
            <consortium name="EnsemblFungi"/>
        </authorList>
    </citation>
    <scope>IDENTIFICATION</scope>
    <source>
        <strain evidence="11">ATCC 64411</strain>
    </source>
</reference>
<dbReference type="OMA" id="CTTHFWG"/>
<reference evidence="10" key="2">
    <citation type="submission" date="2010-05" db="EMBL/GenBank/DDBJ databases">
        <title>The Genome Sequence of Magnaporthe poae strain ATCC 64411.</title>
        <authorList>
            <consortium name="The Broad Institute Genome Sequencing Platform"/>
            <consortium name="Broad Institute Genome Sequencing Center for Infectious Disease"/>
            <person name="Ma L.-J."/>
            <person name="Dead R."/>
            <person name="Young S."/>
            <person name="Zeng Q."/>
            <person name="Koehrsen M."/>
            <person name="Alvarado L."/>
            <person name="Berlin A."/>
            <person name="Chapman S.B."/>
            <person name="Chen Z."/>
            <person name="Freedman E."/>
            <person name="Gellesch M."/>
            <person name="Goldberg J."/>
            <person name="Griggs A."/>
            <person name="Gujja S."/>
            <person name="Heilman E.R."/>
            <person name="Heiman D."/>
            <person name="Hepburn T."/>
            <person name="Howarth C."/>
            <person name="Jen D."/>
            <person name="Larson L."/>
            <person name="Mehta T."/>
            <person name="Neiman D."/>
            <person name="Pearson M."/>
            <person name="Roberts A."/>
            <person name="Saif S."/>
            <person name="Shea T."/>
            <person name="Shenoy N."/>
            <person name="Sisk P."/>
            <person name="Stolte C."/>
            <person name="Sykes S."/>
            <person name="Walk T."/>
            <person name="White J."/>
            <person name="Yandava C."/>
            <person name="Haas B."/>
            <person name="Nusbaum C."/>
            <person name="Birren B."/>
        </authorList>
    </citation>
    <scope>NUCLEOTIDE SEQUENCE</scope>
    <source>
        <strain evidence="10">ATCC 64411</strain>
    </source>
</reference>
<keyword evidence="6" id="KW-1133">Transmembrane helix</keyword>
<keyword evidence="4" id="KW-0812">Transmembrane</keyword>
<evidence type="ECO:0000313" key="11">
    <source>
        <dbReference type="EnsemblFungi" id="MAPG_03399T0"/>
    </source>
</evidence>
<evidence type="ECO:0000313" key="12">
    <source>
        <dbReference type="Proteomes" id="UP000011715"/>
    </source>
</evidence>
<dbReference type="Proteomes" id="UP000011715">
    <property type="component" value="Unassembled WGS sequence"/>
</dbReference>